<dbReference type="OrthoDB" id="2707660at2759"/>
<accession>A0A0C9T016</accession>
<evidence type="ECO:0000256" key="1">
    <source>
        <dbReference type="SAM" id="MobiDB-lite"/>
    </source>
</evidence>
<sequence>MDYGEQCVDYFCFGPRENRGRFRPWKKKSRAVIEADSEERAKKGEEDEKNPETSEKDHIQGASPASHHAVDAALERPGNHSQSDGVVPQAVLPLEEQIEQIRRQLDASAAANRKADAERDLLD</sequence>
<dbReference type="AlphaFoldDB" id="A0A0C9T016"/>
<proteinExistence type="predicted"/>
<reference evidence="2 3" key="1">
    <citation type="submission" date="2014-06" db="EMBL/GenBank/DDBJ databases">
        <authorList>
            <consortium name="DOE Joint Genome Institute"/>
            <person name="Kuo A."/>
            <person name="Kohler A."/>
            <person name="Nagy L.G."/>
            <person name="Floudas D."/>
            <person name="Copeland A."/>
            <person name="Barry K.W."/>
            <person name="Cichocki N."/>
            <person name="Veneault-Fourrey C."/>
            <person name="LaButti K."/>
            <person name="Lindquist E.A."/>
            <person name="Lipzen A."/>
            <person name="Lundell T."/>
            <person name="Morin E."/>
            <person name="Murat C."/>
            <person name="Sun H."/>
            <person name="Tunlid A."/>
            <person name="Henrissat B."/>
            <person name="Grigoriev I.V."/>
            <person name="Hibbett D.S."/>
            <person name="Martin F."/>
            <person name="Nordberg H.P."/>
            <person name="Cantor M.N."/>
            <person name="Hua S.X."/>
        </authorList>
    </citation>
    <scope>NUCLEOTIDE SEQUENCE [LARGE SCALE GENOMIC DNA]</scope>
    <source>
        <strain evidence="2 3">ATCC 200175</strain>
    </source>
</reference>
<organism evidence="2 3">
    <name type="scientific">Paxillus involutus ATCC 200175</name>
    <dbReference type="NCBI Taxonomy" id="664439"/>
    <lineage>
        <taxon>Eukaryota</taxon>
        <taxon>Fungi</taxon>
        <taxon>Dikarya</taxon>
        <taxon>Basidiomycota</taxon>
        <taxon>Agaricomycotina</taxon>
        <taxon>Agaricomycetes</taxon>
        <taxon>Agaricomycetidae</taxon>
        <taxon>Boletales</taxon>
        <taxon>Paxilineae</taxon>
        <taxon>Paxillaceae</taxon>
        <taxon>Paxillus</taxon>
    </lineage>
</organism>
<keyword evidence="3" id="KW-1185">Reference proteome</keyword>
<dbReference type="EMBL" id="KN819529">
    <property type="protein sequence ID" value="KIJ08955.1"/>
    <property type="molecule type" value="Genomic_DNA"/>
</dbReference>
<feature type="compositionally biased region" description="Basic and acidic residues" evidence="1">
    <location>
        <begin position="38"/>
        <end position="59"/>
    </location>
</feature>
<feature type="compositionally biased region" description="Basic and acidic residues" evidence="1">
    <location>
        <begin position="68"/>
        <end position="78"/>
    </location>
</feature>
<evidence type="ECO:0000313" key="3">
    <source>
        <dbReference type="Proteomes" id="UP000053647"/>
    </source>
</evidence>
<reference evidence="3" key="2">
    <citation type="submission" date="2015-01" db="EMBL/GenBank/DDBJ databases">
        <title>Evolutionary Origins and Diversification of the Mycorrhizal Mutualists.</title>
        <authorList>
            <consortium name="DOE Joint Genome Institute"/>
            <consortium name="Mycorrhizal Genomics Consortium"/>
            <person name="Kohler A."/>
            <person name="Kuo A."/>
            <person name="Nagy L.G."/>
            <person name="Floudas D."/>
            <person name="Copeland A."/>
            <person name="Barry K.W."/>
            <person name="Cichocki N."/>
            <person name="Veneault-Fourrey C."/>
            <person name="LaButti K."/>
            <person name="Lindquist E.A."/>
            <person name="Lipzen A."/>
            <person name="Lundell T."/>
            <person name="Morin E."/>
            <person name="Murat C."/>
            <person name="Riley R."/>
            <person name="Ohm R."/>
            <person name="Sun H."/>
            <person name="Tunlid A."/>
            <person name="Henrissat B."/>
            <person name="Grigoriev I.V."/>
            <person name="Hibbett D.S."/>
            <person name="Martin F."/>
        </authorList>
    </citation>
    <scope>NUCLEOTIDE SEQUENCE [LARGE SCALE GENOMIC DNA]</scope>
    <source>
        <strain evidence="3">ATCC 200175</strain>
    </source>
</reference>
<name>A0A0C9T016_PAXIN</name>
<dbReference type="HOGENOM" id="CLU_2015966_0_0_1"/>
<gene>
    <name evidence="2" type="ORF">PAXINDRAFT_17941</name>
</gene>
<feature type="region of interest" description="Disordered" evidence="1">
    <location>
        <begin position="15"/>
        <end position="91"/>
    </location>
</feature>
<protein>
    <submittedName>
        <fullName evidence="2">Uncharacterized protein</fullName>
    </submittedName>
</protein>
<evidence type="ECO:0000313" key="2">
    <source>
        <dbReference type="EMBL" id="KIJ08955.1"/>
    </source>
</evidence>
<feature type="compositionally biased region" description="Basic residues" evidence="1">
    <location>
        <begin position="21"/>
        <end position="30"/>
    </location>
</feature>
<dbReference type="Proteomes" id="UP000053647">
    <property type="component" value="Unassembled WGS sequence"/>
</dbReference>